<reference evidence="3" key="1">
    <citation type="journal article" date="2011" name="MBio">
        <title>Novel metabolic attributes of the genus Cyanothece, comprising a group of unicellular nitrogen-fixing Cyanobacteria.</title>
        <authorList>
            <person name="Bandyopadhyay A."/>
            <person name="Elvitigala T."/>
            <person name="Welsh E."/>
            <person name="Stockel J."/>
            <person name="Liberton M."/>
            <person name="Min H."/>
            <person name="Sherman L.A."/>
            <person name="Pakrasi H.B."/>
        </authorList>
    </citation>
    <scope>NUCLEOTIDE SEQUENCE [LARGE SCALE GENOMIC DNA]</scope>
    <source>
        <strain evidence="3">PCC 7424</strain>
    </source>
</reference>
<dbReference type="KEGG" id="cyc:PCC7424_3255"/>
<organism evidence="2 3">
    <name type="scientific">Gloeothece citriformis (strain PCC 7424)</name>
    <name type="common">Cyanothece sp. (strain PCC 7424)</name>
    <dbReference type="NCBI Taxonomy" id="65393"/>
    <lineage>
        <taxon>Bacteria</taxon>
        <taxon>Bacillati</taxon>
        <taxon>Cyanobacteriota</taxon>
        <taxon>Cyanophyceae</taxon>
        <taxon>Oscillatoriophycideae</taxon>
        <taxon>Chroococcales</taxon>
        <taxon>Aphanothecaceae</taxon>
        <taxon>Gloeothece</taxon>
        <taxon>Gloeothece citriformis</taxon>
    </lineage>
</organism>
<dbReference type="Gene3D" id="2.60.200.20">
    <property type="match status" value="1"/>
</dbReference>
<dbReference type="Pfam" id="PF00498">
    <property type="entry name" value="FHA"/>
    <property type="match status" value="1"/>
</dbReference>
<proteinExistence type="predicted"/>
<dbReference type="EMBL" id="CP001291">
    <property type="protein sequence ID" value="ACK71655.1"/>
    <property type="molecule type" value="Genomic_DNA"/>
</dbReference>
<dbReference type="Pfam" id="PF12770">
    <property type="entry name" value="CHAT"/>
    <property type="match status" value="1"/>
</dbReference>
<dbReference type="InterPro" id="IPR000253">
    <property type="entry name" value="FHA_dom"/>
</dbReference>
<dbReference type="PROSITE" id="PS50006">
    <property type="entry name" value="FHA_DOMAIN"/>
    <property type="match status" value="1"/>
</dbReference>
<dbReference type="eggNOG" id="COG4995">
    <property type="taxonomic scope" value="Bacteria"/>
</dbReference>
<dbReference type="SUPFAM" id="SSF49879">
    <property type="entry name" value="SMAD/FHA domain"/>
    <property type="match status" value="1"/>
</dbReference>
<evidence type="ECO:0000313" key="2">
    <source>
        <dbReference type="EMBL" id="ACK71655.1"/>
    </source>
</evidence>
<sequence>MYNKATPCLSLAIARLNQAGPDNFAIWVIRSPLPGGYVHYDCIWPESLTRQWLTWQEMFSLQYEPHIPSFHRSADLLNQPALTFSTTEEGGYGGQLMQQLGISLWQWMFDGPIRQSLAQSRGVAFGKNQSLRVRLEIRDPNLVPLPWEIMQPEIGTQAISLSPQILFSRTTANVEPLQPQANRDSLHILLVVGEDINPPTLAPGIGLSSSYLSTQPDQTLSNTSYSLELQEEASALIQVIAQSNQVNGVNPPPSCASVKVDPLIQPTAIQLTEALDGGNYNVLFYAGHGMPGPDGGLLFLRSNAVMNGTELAQVLVRNRVTLALFNACWGAQPAQEGQRTIERSSLAEVLIHHGVPAVLGMRDAIADQEALSFIQAFTKALTQRMPIDQAVRIARQQLLTVYKFNQPAWTLPILYMHPEFDGKLLIKIDEGITELPVTQLDVSRETFPVAYLRLLSKKERISQIYGGLMRVGRHQENDLVIKERWVSQRHGEIICREQTSNAGNQYTYYLRDFSRFGTFIYDANNWQRVHHQEIPLTSGVRLKFGSLDGQIFEFIIENFNYSPVSPEDD</sequence>
<evidence type="ECO:0000259" key="1">
    <source>
        <dbReference type="PROSITE" id="PS50006"/>
    </source>
</evidence>
<dbReference type="InterPro" id="IPR008984">
    <property type="entry name" value="SMAD_FHA_dom_sf"/>
</dbReference>
<evidence type="ECO:0000313" key="3">
    <source>
        <dbReference type="Proteomes" id="UP000002384"/>
    </source>
</evidence>
<dbReference type="OrthoDB" id="474997at2"/>
<keyword evidence="3" id="KW-1185">Reference proteome</keyword>
<dbReference type="CDD" id="cd00060">
    <property type="entry name" value="FHA"/>
    <property type="match status" value="1"/>
</dbReference>
<dbReference type="HOGENOM" id="CLU_494180_0_0_3"/>
<dbReference type="eggNOG" id="COG1716">
    <property type="taxonomic scope" value="Bacteria"/>
</dbReference>
<protein>
    <submittedName>
        <fullName evidence="2">FHA domain containing protein</fullName>
    </submittedName>
</protein>
<dbReference type="STRING" id="65393.PCC7424_3255"/>
<name>B7KCV4_GLOC7</name>
<dbReference type="SMART" id="SM00240">
    <property type="entry name" value="FHA"/>
    <property type="match status" value="1"/>
</dbReference>
<gene>
    <name evidence="2" type="ordered locus">PCC7424_3255</name>
</gene>
<dbReference type="AlphaFoldDB" id="B7KCV4"/>
<dbReference type="RefSeq" id="WP_015955251.1">
    <property type="nucleotide sequence ID" value="NC_011729.1"/>
</dbReference>
<dbReference type="Proteomes" id="UP000002384">
    <property type="component" value="Chromosome"/>
</dbReference>
<feature type="domain" description="FHA" evidence="1">
    <location>
        <begin position="469"/>
        <end position="520"/>
    </location>
</feature>
<accession>B7KCV4</accession>
<dbReference type="InterPro" id="IPR024983">
    <property type="entry name" value="CHAT_dom"/>
</dbReference>